<dbReference type="Pfam" id="PF00512">
    <property type="entry name" value="HisKA"/>
    <property type="match status" value="1"/>
</dbReference>
<evidence type="ECO:0000256" key="1">
    <source>
        <dbReference type="ARBA" id="ARBA00000085"/>
    </source>
</evidence>
<reference evidence="10" key="1">
    <citation type="submission" date="2017-08" db="EMBL/GenBank/DDBJ databases">
        <title>A dynamic microbial community with high functional redundancy inhabits the cold, oxic subseafloor aquifer.</title>
        <authorList>
            <person name="Tully B.J."/>
            <person name="Wheat C.G."/>
            <person name="Glazer B.T."/>
            <person name="Huber J.A."/>
        </authorList>
    </citation>
    <scope>NUCLEOTIDE SEQUENCE [LARGE SCALE GENOMIC DNA]</scope>
</reference>
<dbReference type="PROSITE" id="PS50109">
    <property type="entry name" value="HIS_KIN"/>
    <property type="match status" value="1"/>
</dbReference>
<dbReference type="InterPro" id="IPR001789">
    <property type="entry name" value="Sig_transdc_resp-reg_receiver"/>
</dbReference>
<dbReference type="AlphaFoldDB" id="A0A2A5ATU8"/>
<comment type="caution">
    <text evidence="9">The sequence shown here is derived from an EMBL/GenBank/DDBJ whole genome shotgun (WGS) entry which is preliminary data.</text>
</comment>
<proteinExistence type="predicted"/>
<evidence type="ECO:0000259" key="7">
    <source>
        <dbReference type="PROSITE" id="PS50109"/>
    </source>
</evidence>
<evidence type="ECO:0000256" key="4">
    <source>
        <dbReference type="ARBA" id="ARBA00022679"/>
    </source>
</evidence>
<evidence type="ECO:0000256" key="2">
    <source>
        <dbReference type="ARBA" id="ARBA00012438"/>
    </source>
</evidence>
<evidence type="ECO:0000256" key="6">
    <source>
        <dbReference type="PROSITE-ProRule" id="PRU00169"/>
    </source>
</evidence>
<dbReference type="PANTHER" id="PTHR43047:SF9">
    <property type="entry name" value="HISTIDINE KINASE"/>
    <property type="match status" value="1"/>
</dbReference>
<keyword evidence="5 9" id="KW-0418">Kinase</keyword>
<dbReference type="InterPro" id="IPR003661">
    <property type="entry name" value="HisK_dim/P_dom"/>
</dbReference>
<dbReference type="GO" id="GO:0005886">
    <property type="term" value="C:plasma membrane"/>
    <property type="evidence" value="ECO:0007669"/>
    <property type="project" value="TreeGrafter"/>
</dbReference>
<dbReference type="Pfam" id="PF02518">
    <property type="entry name" value="HATPase_c"/>
    <property type="match status" value="1"/>
</dbReference>
<dbReference type="EC" id="2.7.13.3" evidence="2"/>
<keyword evidence="4" id="KW-0808">Transferase</keyword>
<dbReference type="PRINTS" id="PR00344">
    <property type="entry name" value="BCTRLSENSOR"/>
</dbReference>
<evidence type="ECO:0000313" key="10">
    <source>
        <dbReference type="Proteomes" id="UP000218327"/>
    </source>
</evidence>
<dbReference type="InterPro" id="IPR003594">
    <property type="entry name" value="HATPase_dom"/>
</dbReference>
<dbReference type="Gene3D" id="3.40.50.2300">
    <property type="match status" value="1"/>
</dbReference>
<dbReference type="SUPFAM" id="SSF55874">
    <property type="entry name" value="ATPase domain of HSP90 chaperone/DNA topoisomerase II/histidine kinase"/>
    <property type="match status" value="1"/>
</dbReference>
<dbReference type="Gene3D" id="3.30.565.10">
    <property type="entry name" value="Histidine kinase-like ATPase, C-terminal domain"/>
    <property type="match status" value="1"/>
</dbReference>
<sequence>MRLFPRFHEERILREEIALIYQNYVGGLVGYFSSALIASGVIYNVSGSKEIFYWFSAITVTVFFSLTHYWWIKDRDIEPKKKAIALTLSVFMDALVWAILPLFFLDADNAVVLVTITILAAGLCAGGMTMQSPCMPAFLVFSFTILPATALGYLLLGESAYVGAAIALILFLGTVTTFAFNLEKMFVQSIELRFENLELIGQLQEAMTETEEANRAKSVFLASASHDLRQPLHAMGLFIETLSSSKLNASQQNIVEHIESASEATRKMLNTLLDFSKLDAGVITSRPQAFRLQTLLNKLENELGVSADNKGLIYRTRETAVVAYADPSLVELVLRNLIMNAIRYTDTGGILVGCRVRNNQMLALQVWDSGIGISQQDQDIIFGEFQQLGNPERDGQKGFGLGLAIAKGLANTMQLELTVNSKLGIGSMFQLCLPQAEVAVIKDIPTSVAAPRFDGKRILVIDDNESVRLAMRELLLSWNCECLLAESADEALSLMTDKIPDLLIVDFRLREERTGQEAIMLLREKCAVHLPAIIITGDTAANRLRDIQESDALLLHKPVATTELQRVMNSLLN</sequence>
<comment type="catalytic activity">
    <reaction evidence="1">
        <text>ATP + protein L-histidine = ADP + protein N-phospho-L-histidine.</text>
        <dbReference type="EC" id="2.7.13.3"/>
    </reaction>
</comment>
<dbReference type="CDD" id="cd00156">
    <property type="entry name" value="REC"/>
    <property type="match status" value="1"/>
</dbReference>
<dbReference type="GO" id="GO:0009927">
    <property type="term" value="F:histidine phosphotransfer kinase activity"/>
    <property type="evidence" value="ECO:0007669"/>
    <property type="project" value="TreeGrafter"/>
</dbReference>
<dbReference type="Gene3D" id="1.10.287.130">
    <property type="match status" value="1"/>
</dbReference>
<feature type="domain" description="Histidine kinase" evidence="7">
    <location>
        <begin position="223"/>
        <end position="437"/>
    </location>
</feature>
<organism evidence="9 10">
    <name type="scientific">SAR86 cluster bacterium</name>
    <dbReference type="NCBI Taxonomy" id="2030880"/>
    <lineage>
        <taxon>Bacteria</taxon>
        <taxon>Pseudomonadati</taxon>
        <taxon>Pseudomonadota</taxon>
        <taxon>Gammaproteobacteria</taxon>
        <taxon>SAR86 cluster</taxon>
    </lineage>
</organism>
<dbReference type="PANTHER" id="PTHR43047">
    <property type="entry name" value="TWO-COMPONENT HISTIDINE PROTEIN KINASE"/>
    <property type="match status" value="1"/>
</dbReference>
<dbReference type="SMART" id="SM00387">
    <property type="entry name" value="HATPase_c"/>
    <property type="match status" value="1"/>
</dbReference>
<dbReference type="SUPFAM" id="SSF47384">
    <property type="entry name" value="Homodimeric domain of signal transducing histidine kinase"/>
    <property type="match status" value="1"/>
</dbReference>
<dbReference type="InterPro" id="IPR036890">
    <property type="entry name" value="HATPase_C_sf"/>
</dbReference>
<feature type="modified residue" description="4-aspartylphosphate" evidence="6">
    <location>
        <position position="506"/>
    </location>
</feature>
<dbReference type="InterPro" id="IPR004358">
    <property type="entry name" value="Sig_transdc_His_kin-like_C"/>
</dbReference>
<dbReference type="InterPro" id="IPR011006">
    <property type="entry name" value="CheY-like_superfamily"/>
</dbReference>
<dbReference type="InterPro" id="IPR036097">
    <property type="entry name" value="HisK_dim/P_sf"/>
</dbReference>
<evidence type="ECO:0000256" key="5">
    <source>
        <dbReference type="ARBA" id="ARBA00022777"/>
    </source>
</evidence>
<dbReference type="GO" id="GO:0000155">
    <property type="term" value="F:phosphorelay sensor kinase activity"/>
    <property type="evidence" value="ECO:0007669"/>
    <property type="project" value="InterPro"/>
</dbReference>
<dbReference type="SUPFAM" id="SSF52172">
    <property type="entry name" value="CheY-like"/>
    <property type="match status" value="1"/>
</dbReference>
<dbReference type="EMBL" id="NVVJ01000052">
    <property type="protein sequence ID" value="PCJ22723.1"/>
    <property type="molecule type" value="Genomic_DNA"/>
</dbReference>
<keyword evidence="3 6" id="KW-0597">Phosphoprotein</keyword>
<name>A0A2A5ATU8_9GAMM</name>
<feature type="domain" description="Response regulatory" evidence="8">
    <location>
        <begin position="457"/>
        <end position="572"/>
    </location>
</feature>
<accession>A0A2A5ATU8</accession>
<gene>
    <name evidence="9" type="ORF">COA96_13555</name>
</gene>
<dbReference type="SMART" id="SM00388">
    <property type="entry name" value="HisKA"/>
    <property type="match status" value="1"/>
</dbReference>
<evidence type="ECO:0000259" key="8">
    <source>
        <dbReference type="PROSITE" id="PS50110"/>
    </source>
</evidence>
<dbReference type="PROSITE" id="PS50110">
    <property type="entry name" value="RESPONSE_REGULATORY"/>
    <property type="match status" value="1"/>
</dbReference>
<dbReference type="Proteomes" id="UP000218327">
    <property type="component" value="Unassembled WGS sequence"/>
</dbReference>
<dbReference type="CDD" id="cd00082">
    <property type="entry name" value="HisKA"/>
    <property type="match status" value="1"/>
</dbReference>
<dbReference type="InterPro" id="IPR005467">
    <property type="entry name" value="His_kinase_dom"/>
</dbReference>
<dbReference type="Pfam" id="PF00072">
    <property type="entry name" value="Response_reg"/>
    <property type="match status" value="1"/>
</dbReference>
<evidence type="ECO:0000313" key="9">
    <source>
        <dbReference type="EMBL" id="PCJ22723.1"/>
    </source>
</evidence>
<protein>
    <recommendedName>
        <fullName evidence="2">histidine kinase</fullName>
        <ecNumber evidence="2">2.7.13.3</ecNumber>
    </recommendedName>
</protein>
<evidence type="ECO:0000256" key="3">
    <source>
        <dbReference type="ARBA" id="ARBA00022553"/>
    </source>
</evidence>
<dbReference type="SMART" id="SM00448">
    <property type="entry name" value="REC"/>
    <property type="match status" value="1"/>
</dbReference>